<dbReference type="EMBL" id="OW240917">
    <property type="protein sequence ID" value="CAH2299996.1"/>
    <property type="molecule type" value="Genomic_DNA"/>
</dbReference>
<reference evidence="2" key="1">
    <citation type="submission" date="2022-03" db="EMBL/GenBank/DDBJ databases">
        <authorList>
            <person name="Alioto T."/>
            <person name="Alioto T."/>
            <person name="Gomez Garrido J."/>
        </authorList>
    </citation>
    <scope>NUCLEOTIDE SEQUENCE</scope>
</reference>
<evidence type="ECO:0000256" key="1">
    <source>
        <dbReference type="SAM" id="MobiDB-lite"/>
    </source>
</evidence>
<dbReference type="AlphaFoldDB" id="A0AAD1SEI4"/>
<evidence type="ECO:0000313" key="2">
    <source>
        <dbReference type="EMBL" id="CAH2299996.1"/>
    </source>
</evidence>
<sequence length="272" mass="30209">MGSICCRMLQRRMLESEGTQSNGYVNEAHSYTEHDQSISQTVKISELKNEDFRITEQESQTDSQDVYNTTEKTKTDITDDTVSKLSSTPASTYLTLNLYPIGEEIIEQNSKTESDSTLLSNNSSGFDQDSNFKRNSEELESAQDEFYDCTSENNSLTESAIHNVSIKHGDDMMDFISVAPASDDQGHILNSDDYLSNHLFREPSVRSDDSSIVAQLIIKHSIRCMKRGSTNKHIRDGSQAEDDDMDPDVAEALAALAAAIAGEEFEEDPFGG</sequence>
<organism evidence="2 3">
    <name type="scientific">Pelobates cultripes</name>
    <name type="common">Western spadefoot toad</name>
    <dbReference type="NCBI Taxonomy" id="61616"/>
    <lineage>
        <taxon>Eukaryota</taxon>
        <taxon>Metazoa</taxon>
        <taxon>Chordata</taxon>
        <taxon>Craniata</taxon>
        <taxon>Vertebrata</taxon>
        <taxon>Euteleostomi</taxon>
        <taxon>Amphibia</taxon>
        <taxon>Batrachia</taxon>
        <taxon>Anura</taxon>
        <taxon>Pelobatoidea</taxon>
        <taxon>Pelobatidae</taxon>
        <taxon>Pelobates</taxon>
    </lineage>
</organism>
<name>A0AAD1SEI4_PELCU</name>
<feature type="region of interest" description="Disordered" evidence="1">
    <location>
        <begin position="110"/>
        <end position="131"/>
    </location>
</feature>
<evidence type="ECO:0000313" key="3">
    <source>
        <dbReference type="Proteomes" id="UP001295444"/>
    </source>
</evidence>
<proteinExistence type="predicted"/>
<feature type="compositionally biased region" description="Polar residues" evidence="1">
    <location>
        <begin position="110"/>
        <end position="129"/>
    </location>
</feature>
<protein>
    <submittedName>
        <fullName evidence="2">Uncharacterized protein</fullName>
    </submittedName>
</protein>
<gene>
    <name evidence="2" type="ORF">PECUL_23A027766</name>
</gene>
<keyword evidence="3" id="KW-1185">Reference proteome</keyword>
<accession>A0AAD1SEI4</accession>
<dbReference type="Proteomes" id="UP001295444">
    <property type="component" value="Chromosome 06"/>
</dbReference>